<accession>A0A1J5PHX9</accession>
<sequence length="80" mass="8574">MISAPSLLAVSMILVAGTMTPRSITSKLLHCSTMPTMFLPMSWTSPLTVASTILPAELRPSPVMPLARLRAFSSSMNGIR</sequence>
<dbReference type="AlphaFoldDB" id="A0A1J5PHX9"/>
<comment type="caution">
    <text evidence="1">The sequence shown here is derived from an EMBL/GenBank/DDBJ whole genome shotgun (WGS) entry which is preliminary data.</text>
</comment>
<evidence type="ECO:0000313" key="1">
    <source>
        <dbReference type="EMBL" id="OIQ67399.1"/>
    </source>
</evidence>
<organism evidence="1">
    <name type="scientific">mine drainage metagenome</name>
    <dbReference type="NCBI Taxonomy" id="410659"/>
    <lineage>
        <taxon>unclassified sequences</taxon>
        <taxon>metagenomes</taxon>
        <taxon>ecological metagenomes</taxon>
    </lineage>
</organism>
<protein>
    <submittedName>
        <fullName evidence="1">Uncharacterized protein</fullName>
    </submittedName>
</protein>
<gene>
    <name evidence="1" type="ORF">GALL_510220</name>
</gene>
<reference evidence="1" key="1">
    <citation type="submission" date="2016-10" db="EMBL/GenBank/DDBJ databases">
        <title>Sequence of Gallionella enrichment culture.</title>
        <authorList>
            <person name="Poehlein A."/>
            <person name="Muehling M."/>
            <person name="Daniel R."/>
        </authorList>
    </citation>
    <scope>NUCLEOTIDE SEQUENCE</scope>
</reference>
<name>A0A1J5PHX9_9ZZZZ</name>
<proteinExistence type="predicted"/>
<dbReference type="EMBL" id="MLJW01005953">
    <property type="protein sequence ID" value="OIQ67399.1"/>
    <property type="molecule type" value="Genomic_DNA"/>
</dbReference>